<feature type="region of interest" description="Disordered" evidence="2">
    <location>
        <begin position="1"/>
        <end position="26"/>
    </location>
</feature>
<dbReference type="AlphaFoldDB" id="A0A8T1VDL2"/>
<gene>
    <name evidence="3" type="ORF">PHYBOEH_011959</name>
</gene>
<protein>
    <submittedName>
        <fullName evidence="3">Uncharacterized protein</fullName>
    </submittedName>
</protein>
<evidence type="ECO:0000313" key="3">
    <source>
        <dbReference type="EMBL" id="KAG7379342.1"/>
    </source>
</evidence>
<dbReference type="Proteomes" id="UP000693981">
    <property type="component" value="Unassembled WGS sequence"/>
</dbReference>
<comment type="caution">
    <text evidence="3">The sequence shown here is derived from an EMBL/GenBank/DDBJ whole genome shotgun (WGS) entry which is preliminary data.</text>
</comment>
<organism evidence="3 4">
    <name type="scientific">Phytophthora boehmeriae</name>
    <dbReference type="NCBI Taxonomy" id="109152"/>
    <lineage>
        <taxon>Eukaryota</taxon>
        <taxon>Sar</taxon>
        <taxon>Stramenopiles</taxon>
        <taxon>Oomycota</taxon>
        <taxon>Peronosporomycetes</taxon>
        <taxon>Peronosporales</taxon>
        <taxon>Peronosporaceae</taxon>
        <taxon>Phytophthora</taxon>
    </lineage>
</organism>
<evidence type="ECO:0000313" key="4">
    <source>
        <dbReference type="Proteomes" id="UP000693981"/>
    </source>
</evidence>
<evidence type="ECO:0000256" key="2">
    <source>
        <dbReference type="SAM" id="MobiDB-lite"/>
    </source>
</evidence>
<keyword evidence="4" id="KW-1185">Reference proteome</keyword>
<feature type="coiled-coil region" evidence="1">
    <location>
        <begin position="102"/>
        <end position="129"/>
    </location>
</feature>
<proteinExistence type="predicted"/>
<sequence>MRRLDATRSGATKRLHGSPPAANSGLVKPRLKKRRVQVEIPLFRQQVEQLELQLSRLEVQKTLQLKFPRKRTKNRQIPQCKAGVSSVWGGIAERQFKERLRAELEQKTLKSAESELVALSLELQKLLQKSQELTDWAQPPNSVGSQLLRRFWDFSVDDEIFTEQLVAVASCTWSYGNNNRDKCRFKVRTGRYTTAATCRWDERWSSRIFSAGIVFETHSGTTVPFNMNVVAKAYWKLFNYSVEDGLAIDESVDCSTDVIARSFAIRTNLKDFTAHSSGKYTYRKYMDEARSRWW</sequence>
<evidence type="ECO:0000256" key="1">
    <source>
        <dbReference type="SAM" id="Coils"/>
    </source>
</evidence>
<dbReference type="EMBL" id="JAGDFL010000957">
    <property type="protein sequence ID" value="KAG7379342.1"/>
    <property type="molecule type" value="Genomic_DNA"/>
</dbReference>
<reference evidence="3" key="1">
    <citation type="submission" date="2021-02" db="EMBL/GenBank/DDBJ databases">
        <authorList>
            <person name="Palmer J.M."/>
        </authorList>
    </citation>
    <scope>NUCLEOTIDE SEQUENCE</scope>
    <source>
        <strain evidence="3">SCRP23</strain>
    </source>
</reference>
<keyword evidence="1" id="KW-0175">Coiled coil</keyword>
<name>A0A8T1VDL2_9STRA</name>
<accession>A0A8T1VDL2</accession>